<keyword evidence="2" id="KW-0479">Metal-binding</keyword>
<dbReference type="Proteomes" id="UP000789342">
    <property type="component" value="Unassembled WGS sequence"/>
</dbReference>
<sequence length="617" mass="72956">MQYSDINTLWNNMESQDHLDALCSQNSKVVPKCSPRHNSNPRNHRKNHVLNYFTILDNSSSSKIHKARCMLPGCGKEIFYRGSLSALRYHLRHCHNIIIGTNISQRLLSQCQPKKLGSSKKSLFSTRENFLQFIKYANPNCITSENGKSRMTNSYNKLFSKLKSMLQQVNSVALAIVCWELDGQYSYLEITCHWISDDFQLHKILLDLVSIPKFFDYNDIHKSIKRVLSAWELDGKVYSITRRHIWDRVYRAVGKFNNITEVECMSFVKDFSTYILEPDLDINLPYFEDIDKFLSIKDEENIRELSRKISTGLKNSQQLIKYLINYENDFLKETLEDNENNGVEDLIRCIDEPIFMLEYLVVLEEPIRKLIMTLSDNLETASKGMWMNNLLPDATIIKFFDDLSSHLRQLKDAVKKLGETQYSFYDLLVESFNLEIQLKIHNEKIVENIDGGQLFLNDILIKFLILDIFGEFDCRRDFTYCKIASLNPRFKDIFDDNYAIIEEARDTIESEYLELCEEETTQNQPENSDEFERYEILSQRNQNRYDDPVDWWRQHRKELPFMAKIAQKYLAIPVISYSFDRTYSEHCQNLKVLLNELKDFDMVQKFKFLKYNMEYLY</sequence>
<proteinExistence type="predicted"/>
<gene>
    <name evidence="7" type="ORF">AMORRO_LOCUS8872</name>
</gene>
<dbReference type="GO" id="GO:0005634">
    <property type="term" value="C:nucleus"/>
    <property type="evidence" value="ECO:0007669"/>
    <property type="project" value="UniProtKB-SubCell"/>
</dbReference>
<feature type="domain" description="HAT C-terminal dimerisation" evidence="6">
    <location>
        <begin position="546"/>
        <end position="590"/>
    </location>
</feature>
<evidence type="ECO:0000256" key="5">
    <source>
        <dbReference type="ARBA" id="ARBA00023242"/>
    </source>
</evidence>
<dbReference type="SUPFAM" id="SSF53098">
    <property type="entry name" value="Ribonuclease H-like"/>
    <property type="match status" value="1"/>
</dbReference>
<dbReference type="OrthoDB" id="2399442at2759"/>
<dbReference type="GO" id="GO:0008270">
    <property type="term" value="F:zinc ion binding"/>
    <property type="evidence" value="ECO:0007669"/>
    <property type="project" value="UniProtKB-KW"/>
</dbReference>
<keyword evidence="3" id="KW-0863">Zinc-finger</keyword>
<accession>A0A9N9GTW0</accession>
<dbReference type="GO" id="GO:0046983">
    <property type="term" value="F:protein dimerization activity"/>
    <property type="evidence" value="ECO:0007669"/>
    <property type="project" value="InterPro"/>
</dbReference>
<dbReference type="InterPro" id="IPR012337">
    <property type="entry name" value="RNaseH-like_sf"/>
</dbReference>
<reference evidence="7" key="1">
    <citation type="submission" date="2021-06" db="EMBL/GenBank/DDBJ databases">
        <authorList>
            <person name="Kallberg Y."/>
            <person name="Tangrot J."/>
            <person name="Rosling A."/>
        </authorList>
    </citation>
    <scope>NUCLEOTIDE SEQUENCE</scope>
    <source>
        <strain evidence="7">CL551</strain>
    </source>
</reference>
<dbReference type="EMBL" id="CAJVPV010008062">
    <property type="protein sequence ID" value="CAG8625991.1"/>
    <property type="molecule type" value="Genomic_DNA"/>
</dbReference>
<dbReference type="Pfam" id="PF05699">
    <property type="entry name" value="Dimer_Tnp_hAT"/>
    <property type="match status" value="1"/>
</dbReference>
<protein>
    <submittedName>
        <fullName evidence="7">2722_t:CDS:1</fullName>
    </submittedName>
</protein>
<keyword evidence="4" id="KW-0862">Zinc</keyword>
<evidence type="ECO:0000256" key="2">
    <source>
        <dbReference type="ARBA" id="ARBA00022723"/>
    </source>
</evidence>
<name>A0A9N9GTW0_9GLOM</name>
<evidence type="ECO:0000256" key="1">
    <source>
        <dbReference type="ARBA" id="ARBA00004123"/>
    </source>
</evidence>
<keyword evidence="8" id="KW-1185">Reference proteome</keyword>
<organism evidence="7 8">
    <name type="scientific">Acaulospora morrowiae</name>
    <dbReference type="NCBI Taxonomy" id="94023"/>
    <lineage>
        <taxon>Eukaryota</taxon>
        <taxon>Fungi</taxon>
        <taxon>Fungi incertae sedis</taxon>
        <taxon>Mucoromycota</taxon>
        <taxon>Glomeromycotina</taxon>
        <taxon>Glomeromycetes</taxon>
        <taxon>Diversisporales</taxon>
        <taxon>Acaulosporaceae</taxon>
        <taxon>Acaulospora</taxon>
    </lineage>
</organism>
<evidence type="ECO:0000256" key="4">
    <source>
        <dbReference type="ARBA" id="ARBA00022833"/>
    </source>
</evidence>
<comment type="caution">
    <text evidence="7">The sequence shown here is derived from an EMBL/GenBank/DDBJ whole genome shotgun (WGS) entry which is preliminary data.</text>
</comment>
<dbReference type="AlphaFoldDB" id="A0A9N9GTW0"/>
<evidence type="ECO:0000313" key="7">
    <source>
        <dbReference type="EMBL" id="CAG8625991.1"/>
    </source>
</evidence>
<evidence type="ECO:0000256" key="3">
    <source>
        <dbReference type="ARBA" id="ARBA00022771"/>
    </source>
</evidence>
<dbReference type="InterPro" id="IPR008906">
    <property type="entry name" value="HATC_C_dom"/>
</dbReference>
<dbReference type="InterPro" id="IPR052035">
    <property type="entry name" value="ZnF_BED_domain_contain"/>
</dbReference>
<evidence type="ECO:0000259" key="6">
    <source>
        <dbReference type="Pfam" id="PF05699"/>
    </source>
</evidence>
<evidence type="ECO:0000313" key="8">
    <source>
        <dbReference type="Proteomes" id="UP000789342"/>
    </source>
</evidence>
<dbReference type="PANTHER" id="PTHR46481">
    <property type="entry name" value="ZINC FINGER BED DOMAIN-CONTAINING PROTEIN 4"/>
    <property type="match status" value="1"/>
</dbReference>
<dbReference type="PANTHER" id="PTHR46481:SF10">
    <property type="entry name" value="ZINC FINGER BED DOMAIN-CONTAINING PROTEIN 39"/>
    <property type="match status" value="1"/>
</dbReference>
<comment type="subcellular location">
    <subcellularLocation>
        <location evidence="1">Nucleus</location>
    </subcellularLocation>
</comment>
<keyword evidence="5" id="KW-0539">Nucleus</keyword>